<dbReference type="EMBL" id="MU275848">
    <property type="protein sequence ID" value="KAI0051967.1"/>
    <property type="molecule type" value="Genomic_DNA"/>
</dbReference>
<protein>
    <submittedName>
        <fullName evidence="1">Uncharacterized protein</fullName>
    </submittedName>
</protein>
<dbReference type="Proteomes" id="UP000814033">
    <property type="component" value="Unassembled WGS sequence"/>
</dbReference>
<name>A0ACB8S731_9AGAM</name>
<accession>A0ACB8S731</accession>
<reference evidence="1" key="1">
    <citation type="submission" date="2021-02" db="EMBL/GenBank/DDBJ databases">
        <authorList>
            <consortium name="DOE Joint Genome Institute"/>
            <person name="Ahrendt S."/>
            <person name="Looney B.P."/>
            <person name="Miyauchi S."/>
            <person name="Morin E."/>
            <person name="Drula E."/>
            <person name="Courty P.E."/>
            <person name="Chicoki N."/>
            <person name="Fauchery L."/>
            <person name="Kohler A."/>
            <person name="Kuo A."/>
            <person name="Labutti K."/>
            <person name="Pangilinan J."/>
            <person name="Lipzen A."/>
            <person name="Riley R."/>
            <person name="Andreopoulos W."/>
            <person name="He G."/>
            <person name="Johnson J."/>
            <person name="Barry K.W."/>
            <person name="Grigoriev I.V."/>
            <person name="Nagy L."/>
            <person name="Hibbett D."/>
            <person name="Henrissat B."/>
            <person name="Matheny P.B."/>
            <person name="Labbe J."/>
            <person name="Martin F."/>
        </authorList>
    </citation>
    <scope>NUCLEOTIDE SEQUENCE</scope>
    <source>
        <strain evidence="1">FP105234-sp</strain>
    </source>
</reference>
<comment type="caution">
    <text evidence="1">The sequence shown here is derived from an EMBL/GenBank/DDBJ whole genome shotgun (WGS) entry which is preliminary data.</text>
</comment>
<evidence type="ECO:0000313" key="2">
    <source>
        <dbReference type="Proteomes" id="UP000814033"/>
    </source>
</evidence>
<proteinExistence type="predicted"/>
<organism evidence="1 2">
    <name type="scientific">Auriscalpium vulgare</name>
    <dbReference type="NCBI Taxonomy" id="40419"/>
    <lineage>
        <taxon>Eukaryota</taxon>
        <taxon>Fungi</taxon>
        <taxon>Dikarya</taxon>
        <taxon>Basidiomycota</taxon>
        <taxon>Agaricomycotina</taxon>
        <taxon>Agaricomycetes</taxon>
        <taxon>Russulales</taxon>
        <taxon>Auriscalpiaceae</taxon>
        <taxon>Auriscalpium</taxon>
    </lineage>
</organism>
<sequence length="412" mass="45298">MPNTNENRYDTWPALELSSPRKDIINFLLLLEEEDTAILDVTFYAKDGGPAPWCGTVVRNRALTTACTDLPVVAIVAKAASGSSHVDGNGISNANGAAFHIFPGVPQKSRARLYQQLEVYKRIKTIGGRLQKVDDKGWKRRLTVDQPISEGTISISHPRTSKSFTFHALAFEARGLHCNAAHILTPTSPPPDAVDPDWPSNVWHLNNGHLSLVKEFLTRCRQVGVCAGKLPHCMVVLDDVTGQVYLRGLPNAVILSPLDDPRLDTESVSPIAGAEAGLDETLTDITRSICKRTNDLLGAPTLPKSTLVATPSRKQTLKVPPKPSFAQTERTSRTVEPGRPKPRPYIPQRGPPLLHPILHAALAVPSDRIRYVQPAESLERTAQFRSATPRVHWTSPQLENDSWAARAMYLRT</sequence>
<reference evidence="1" key="2">
    <citation type="journal article" date="2022" name="New Phytol.">
        <title>Evolutionary transition to the ectomycorrhizal habit in the genomes of a hyperdiverse lineage of mushroom-forming fungi.</title>
        <authorList>
            <person name="Looney B."/>
            <person name="Miyauchi S."/>
            <person name="Morin E."/>
            <person name="Drula E."/>
            <person name="Courty P.E."/>
            <person name="Kohler A."/>
            <person name="Kuo A."/>
            <person name="LaButti K."/>
            <person name="Pangilinan J."/>
            <person name="Lipzen A."/>
            <person name="Riley R."/>
            <person name="Andreopoulos W."/>
            <person name="He G."/>
            <person name="Johnson J."/>
            <person name="Nolan M."/>
            <person name="Tritt A."/>
            <person name="Barry K.W."/>
            <person name="Grigoriev I.V."/>
            <person name="Nagy L.G."/>
            <person name="Hibbett D."/>
            <person name="Henrissat B."/>
            <person name="Matheny P.B."/>
            <person name="Labbe J."/>
            <person name="Martin F.M."/>
        </authorList>
    </citation>
    <scope>NUCLEOTIDE SEQUENCE</scope>
    <source>
        <strain evidence="1">FP105234-sp</strain>
    </source>
</reference>
<keyword evidence="2" id="KW-1185">Reference proteome</keyword>
<gene>
    <name evidence="1" type="ORF">FA95DRAFT_1618691</name>
</gene>
<evidence type="ECO:0000313" key="1">
    <source>
        <dbReference type="EMBL" id="KAI0051967.1"/>
    </source>
</evidence>